<proteinExistence type="predicted"/>
<dbReference type="Proteomes" id="UP001055072">
    <property type="component" value="Unassembled WGS sequence"/>
</dbReference>
<gene>
    <name evidence="1" type="ORF">BDY19DRAFT_941185</name>
</gene>
<comment type="caution">
    <text evidence="1">The sequence shown here is derived from an EMBL/GenBank/DDBJ whole genome shotgun (WGS) entry which is preliminary data.</text>
</comment>
<reference evidence="1" key="1">
    <citation type="journal article" date="2021" name="Environ. Microbiol.">
        <title>Gene family expansions and transcriptome signatures uncover fungal adaptations to wood decay.</title>
        <authorList>
            <person name="Hage H."/>
            <person name="Miyauchi S."/>
            <person name="Viragh M."/>
            <person name="Drula E."/>
            <person name="Min B."/>
            <person name="Chaduli D."/>
            <person name="Navarro D."/>
            <person name="Favel A."/>
            <person name="Norest M."/>
            <person name="Lesage-Meessen L."/>
            <person name="Balint B."/>
            <person name="Merenyi Z."/>
            <person name="de Eugenio L."/>
            <person name="Morin E."/>
            <person name="Martinez A.T."/>
            <person name="Baldrian P."/>
            <person name="Stursova M."/>
            <person name="Martinez M.J."/>
            <person name="Novotny C."/>
            <person name="Magnuson J.K."/>
            <person name="Spatafora J.W."/>
            <person name="Maurice S."/>
            <person name="Pangilinan J."/>
            <person name="Andreopoulos W."/>
            <person name="LaButti K."/>
            <person name="Hundley H."/>
            <person name="Na H."/>
            <person name="Kuo A."/>
            <person name="Barry K."/>
            <person name="Lipzen A."/>
            <person name="Henrissat B."/>
            <person name="Riley R."/>
            <person name="Ahrendt S."/>
            <person name="Nagy L.G."/>
            <person name="Grigoriev I.V."/>
            <person name="Martin F."/>
            <person name="Rosso M.N."/>
        </authorList>
    </citation>
    <scope>NUCLEOTIDE SEQUENCE</scope>
    <source>
        <strain evidence="1">CBS 384.51</strain>
    </source>
</reference>
<accession>A0ACB8U694</accession>
<protein>
    <submittedName>
        <fullName evidence="1">Uncharacterized protein</fullName>
    </submittedName>
</protein>
<evidence type="ECO:0000313" key="2">
    <source>
        <dbReference type="Proteomes" id="UP001055072"/>
    </source>
</evidence>
<keyword evidence="2" id="KW-1185">Reference proteome</keyword>
<organism evidence="1 2">
    <name type="scientific">Irpex rosettiformis</name>
    <dbReference type="NCBI Taxonomy" id="378272"/>
    <lineage>
        <taxon>Eukaryota</taxon>
        <taxon>Fungi</taxon>
        <taxon>Dikarya</taxon>
        <taxon>Basidiomycota</taxon>
        <taxon>Agaricomycotina</taxon>
        <taxon>Agaricomycetes</taxon>
        <taxon>Polyporales</taxon>
        <taxon>Irpicaceae</taxon>
        <taxon>Irpex</taxon>
    </lineage>
</organism>
<dbReference type="EMBL" id="MU274909">
    <property type="protein sequence ID" value="KAI0089863.1"/>
    <property type="molecule type" value="Genomic_DNA"/>
</dbReference>
<evidence type="ECO:0000313" key="1">
    <source>
        <dbReference type="EMBL" id="KAI0089863.1"/>
    </source>
</evidence>
<sequence length="229" mass="26055">MIVELFIRAVEESGYCPSNYVLKDTTTQCAHDALTKAIPICGLFSEKMGYQRVANSHPMSIIDIPVEIKPQKYRDAFVPTINKKRKVMEGKVEMANEFLCTGMTGVNIKRRGQQIDYPSQIMPLQHRSHVFSISAASHYARLIRRDRADAVVHESFSYVDGPPNWLGEFLFRCSHATLEQCGFDTNVEKATRSNIPLLENAADEYMNRFKHPGNPATRLQRTVERTYPA</sequence>
<name>A0ACB8U694_9APHY</name>